<evidence type="ECO:0000313" key="2">
    <source>
        <dbReference type="Proteomes" id="UP000250535"/>
    </source>
</evidence>
<dbReference type="KEGG" id="vg:54993321"/>
<protein>
    <submittedName>
        <fullName evidence="1">Uncharacterized protein</fullName>
    </submittedName>
</protein>
<name>A0A2Z4Q772_9CAUD</name>
<dbReference type="GeneID" id="54993321"/>
<dbReference type="RefSeq" id="YP_009802766.1">
    <property type="nucleotide sequence ID" value="NC_047987.1"/>
</dbReference>
<dbReference type="EMBL" id="MH271303">
    <property type="protein sequence ID" value="AWY05348.1"/>
    <property type="molecule type" value="Genomic_DNA"/>
</dbReference>
<evidence type="ECO:0000313" key="1">
    <source>
        <dbReference type="EMBL" id="AWY05348.1"/>
    </source>
</evidence>
<accession>A0A2Z4Q772</accession>
<proteinExistence type="predicted"/>
<gene>
    <name evidence="1" type="primary">94</name>
    <name evidence="1" type="ORF">SEA_MEMENTOMORI_94</name>
</gene>
<organism evidence="1 2">
    <name type="scientific">Microbacterium phage MementoMori</name>
    <dbReference type="NCBI Taxonomy" id="2201436"/>
    <lineage>
        <taxon>Viruses</taxon>
        <taxon>Duplodnaviria</taxon>
        <taxon>Heunggongvirae</taxon>
        <taxon>Uroviricota</taxon>
        <taxon>Caudoviricetes</taxon>
        <taxon>Kutznervirinae</taxon>
        <taxon>Mementomorivirus</taxon>
        <taxon>Mementomorivirus mementomori</taxon>
    </lineage>
</organism>
<keyword evidence="2" id="KW-1185">Reference proteome</keyword>
<dbReference type="Proteomes" id="UP000250535">
    <property type="component" value="Segment"/>
</dbReference>
<sequence>MTGEWRPDGAPAFSAEYQAGVEAAVKTMVEAMNAAIENGMEEALVQALRDKGYAVTPPPNDPPAMLSNRDRPEKQAVTVAYIRRQKAKGWPDIHPEDYCHRCGNRNISWWINSHIWNAVMESAFAPYDGIVCPSCFGELFEACYPATSWELRLSEDTRGARAYREAEARTVQILVPDDAATT</sequence>
<reference evidence="1 2" key="1">
    <citation type="submission" date="2018-04" db="EMBL/GenBank/DDBJ databases">
        <authorList>
            <person name="Harrington T."/>
            <person name="Washburn E."/>
            <person name="Bricker J."/>
            <person name="McKinney A."/>
            <person name="Betsko A.J."/>
            <person name="Garlena R.A."/>
            <person name="Russell D.A."/>
            <person name="Pope W.A."/>
            <person name="Jacobs-Sera D."/>
            <person name="Hatfull G.F."/>
        </authorList>
    </citation>
    <scope>NUCLEOTIDE SEQUENCE [LARGE SCALE GENOMIC DNA]</scope>
</reference>